<dbReference type="RefSeq" id="WP_135835142.1">
    <property type="nucleotide sequence ID" value="NZ_SRPE01000004.1"/>
</dbReference>
<proteinExistence type="predicted"/>
<dbReference type="AlphaFoldDB" id="A0A4Z1BK34"/>
<accession>A0A4Z1BK34</accession>
<dbReference type="SUPFAM" id="SSF103088">
    <property type="entry name" value="OmpA-like"/>
    <property type="match status" value="1"/>
</dbReference>
<dbReference type="Proteomes" id="UP000297998">
    <property type="component" value="Unassembled WGS sequence"/>
</dbReference>
<name>A0A4Z1BK34_9FLAO</name>
<gene>
    <name evidence="1" type="ORF">E4J94_07030</name>
</gene>
<comment type="caution">
    <text evidence="1">The sequence shown here is derived from an EMBL/GenBank/DDBJ whole genome shotgun (WGS) entry which is preliminary data.</text>
</comment>
<dbReference type="InterPro" id="IPR036737">
    <property type="entry name" value="OmpA-like_sf"/>
</dbReference>
<dbReference type="EMBL" id="SRPE01000004">
    <property type="protein sequence ID" value="TGN27957.1"/>
    <property type="molecule type" value="Genomic_DNA"/>
</dbReference>
<evidence type="ECO:0000313" key="2">
    <source>
        <dbReference type="Proteomes" id="UP000297998"/>
    </source>
</evidence>
<reference evidence="1 2" key="1">
    <citation type="submission" date="2019-03" db="EMBL/GenBank/DDBJ databases">
        <title>Empedobacter tilapiae sp. nov., isolated from an intestine of Nile tilapia Oreochromis niloticus.</title>
        <authorList>
            <person name="Kim Y.-O."/>
            <person name="Yoon J.-H."/>
        </authorList>
    </citation>
    <scope>NUCLEOTIDE SEQUENCE [LARGE SCALE GENOMIC DNA]</scope>
    <source>
        <strain evidence="1 2">MRS2</strain>
    </source>
</reference>
<evidence type="ECO:0000313" key="1">
    <source>
        <dbReference type="EMBL" id="TGN27957.1"/>
    </source>
</evidence>
<organism evidence="1 2">
    <name type="scientific">Empedobacter tilapiae</name>
    <dbReference type="NCBI Taxonomy" id="2491114"/>
    <lineage>
        <taxon>Bacteria</taxon>
        <taxon>Pseudomonadati</taxon>
        <taxon>Bacteroidota</taxon>
        <taxon>Flavobacteriia</taxon>
        <taxon>Flavobacteriales</taxon>
        <taxon>Weeksellaceae</taxon>
        <taxon>Empedobacter</taxon>
    </lineage>
</organism>
<dbReference type="OrthoDB" id="9805336at2"/>
<evidence type="ECO:0008006" key="3">
    <source>
        <dbReference type="Google" id="ProtNLM"/>
    </source>
</evidence>
<dbReference type="Gene3D" id="3.30.1330.60">
    <property type="entry name" value="OmpA-like domain"/>
    <property type="match status" value="1"/>
</dbReference>
<protein>
    <recommendedName>
        <fullName evidence="3">OmpA-like domain-containing protein</fullName>
    </recommendedName>
</protein>
<sequence>MRKFLIYLFFSPIIFAQELIDTDEDGIPDIEDHCPTVKGQKENNGCQWQEIICKFPLSLIFNFEQIHLANHHLKMLDEIIKLSKTNKIDKLVIISTQRKNSKKGLSENRAIEVKKYLKKNYFNTNNYEIVLKEGNEDKIFFKVEEKSN</sequence>
<keyword evidence="2" id="KW-1185">Reference proteome</keyword>